<protein>
    <submittedName>
        <fullName evidence="1">Uncharacterized protein</fullName>
    </submittedName>
</protein>
<evidence type="ECO:0000313" key="1">
    <source>
        <dbReference type="EMBL" id="CAG9996310.1"/>
    </source>
</evidence>
<proteinExistence type="predicted"/>
<evidence type="ECO:0000313" key="2">
    <source>
        <dbReference type="Proteomes" id="UP000754883"/>
    </source>
</evidence>
<reference evidence="1" key="1">
    <citation type="submission" date="2021-10" db="EMBL/GenBank/DDBJ databases">
        <authorList>
            <person name="Piombo E."/>
        </authorList>
    </citation>
    <scope>NUCLEOTIDE SEQUENCE</scope>
</reference>
<comment type="caution">
    <text evidence="1">The sequence shown here is derived from an EMBL/GenBank/DDBJ whole genome shotgun (WGS) entry which is preliminary data.</text>
</comment>
<organism evidence="1 2">
    <name type="scientific">Clonostachys byssicola</name>
    <dbReference type="NCBI Taxonomy" id="160290"/>
    <lineage>
        <taxon>Eukaryota</taxon>
        <taxon>Fungi</taxon>
        <taxon>Dikarya</taxon>
        <taxon>Ascomycota</taxon>
        <taxon>Pezizomycotina</taxon>
        <taxon>Sordariomycetes</taxon>
        <taxon>Hypocreomycetidae</taxon>
        <taxon>Hypocreales</taxon>
        <taxon>Bionectriaceae</taxon>
        <taxon>Clonostachys</taxon>
    </lineage>
</organism>
<dbReference type="EMBL" id="CABFNO020001538">
    <property type="protein sequence ID" value="CAG9996310.1"/>
    <property type="molecule type" value="Genomic_DNA"/>
</dbReference>
<name>A0A9N9UMZ4_9HYPO</name>
<dbReference type="Proteomes" id="UP000754883">
    <property type="component" value="Unassembled WGS sequence"/>
</dbReference>
<dbReference type="OrthoDB" id="10342134at2759"/>
<dbReference type="AlphaFoldDB" id="A0A9N9UMZ4"/>
<accession>A0A9N9UMZ4</accession>
<sequence length="97" mass="10873">MGVLARVKKNKVAAVIISVFDWYRTLLNSAYSLLHLKADEGHKASHYPIEERKLLRKLDLAILIYGCLSLKQRSTYLPQSQSSAESVSLLTSNIALN</sequence>
<gene>
    <name evidence="1" type="ORF">CBYS24578_00014472</name>
</gene>
<keyword evidence="2" id="KW-1185">Reference proteome</keyword>